<evidence type="ECO:0000313" key="3">
    <source>
        <dbReference type="Proteomes" id="UP001151760"/>
    </source>
</evidence>
<proteinExistence type="predicted"/>
<gene>
    <name evidence="2" type="ORF">Tco_1078814</name>
</gene>
<dbReference type="PANTHER" id="PTHR33710:SF64">
    <property type="entry name" value="ENDONUCLEASE_EXONUCLEASE_PHOSPHATASE DOMAIN-CONTAINING PROTEIN"/>
    <property type="match status" value="1"/>
</dbReference>
<dbReference type="EMBL" id="BQNB010019878">
    <property type="protein sequence ID" value="GJT89969.1"/>
    <property type="molecule type" value="Genomic_DNA"/>
</dbReference>
<dbReference type="Gene3D" id="3.60.10.10">
    <property type="entry name" value="Endonuclease/exonuclease/phosphatase"/>
    <property type="match status" value="1"/>
</dbReference>
<dbReference type="GO" id="GO:0003964">
    <property type="term" value="F:RNA-directed DNA polymerase activity"/>
    <property type="evidence" value="ECO:0007669"/>
    <property type="project" value="UniProtKB-KW"/>
</dbReference>
<sequence>MWALTPGKIFWIRVKEVSGWAPDFSDSNDDLSDSDTESIEIKSNDGFSNKDNEAEEIPKAEDYEVEEVEEPGEIKSSTTKDEVEPKYPPGFSPKNSSDTNSHGQENQVHGSIEKEHGTKVDFKEEASYSVSSGHFEKASFPKTGGSMLQLIKDLIKVGQIMGYKMEGCMNDIQEIVNSQGAQEFTNEFFETKMEQVELFDIRSCWGNLTFEFVVGPLVGNSREGWKGDVIVMGDFNEVRTADERFGSIFNVHGAAAFNSFISTIGLVEVLSGGYSYTWAHKSAAKMSKLDCFLIYEDLMSNCPNISSMILDRYLSDHRPILLRELKLDFGPTPFHFFHHWFKLDGFDSFVSKVWKGINVQDSNDMLKLAKKLKILKGLIRSWVKDKKDKASILKNSLEKKIADIDSLFYNGEASSLTLEDRSNAMNNLINLERMKSIELAQKAKIQWSIEGDENSKKFHGIINKKRNNLAIRGITVDGQWIEDPIKVKNEFLAHFKERFDSPCRNRLLLDMIFPNKLSTDQSSDLERPFSTEEIKGVVWDCGLNKSPGPDGFTFDFYRNFWSLLEEDVVADVNHFFLLGYCQKGGNSSFIA</sequence>
<keyword evidence="2" id="KW-0548">Nucleotidyltransferase</keyword>
<feature type="compositionally biased region" description="Acidic residues" evidence="1">
    <location>
        <begin position="26"/>
        <end position="38"/>
    </location>
</feature>
<keyword evidence="2" id="KW-0808">Transferase</keyword>
<keyword evidence="3" id="KW-1185">Reference proteome</keyword>
<feature type="compositionally biased region" description="Basic and acidic residues" evidence="1">
    <location>
        <begin position="111"/>
        <end position="120"/>
    </location>
</feature>
<reference evidence="2" key="1">
    <citation type="journal article" date="2022" name="Int. J. Mol. Sci.">
        <title>Draft Genome of Tanacetum Coccineum: Genomic Comparison of Closely Related Tanacetum-Family Plants.</title>
        <authorList>
            <person name="Yamashiro T."/>
            <person name="Shiraishi A."/>
            <person name="Nakayama K."/>
            <person name="Satake H."/>
        </authorList>
    </citation>
    <scope>NUCLEOTIDE SEQUENCE</scope>
</reference>
<dbReference type="InterPro" id="IPR036691">
    <property type="entry name" value="Endo/exonu/phosph_ase_sf"/>
</dbReference>
<organism evidence="2 3">
    <name type="scientific">Tanacetum coccineum</name>
    <dbReference type="NCBI Taxonomy" id="301880"/>
    <lineage>
        <taxon>Eukaryota</taxon>
        <taxon>Viridiplantae</taxon>
        <taxon>Streptophyta</taxon>
        <taxon>Embryophyta</taxon>
        <taxon>Tracheophyta</taxon>
        <taxon>Spermatophyta</taxon>
        <taxon>Magnoliopsida</taxon>
        <taxon>eudicotyledons</taxon>
        <taxon>Gunneridae</taxon>
        <taxon>Pentapetalae</taxon>
        <taxon>asterids</taxon>
        <taxon>campanulids</taxon>
        <taxon>Asterales</taxon>
        <taxon>Asteraceae</taxon>
        <taxon>Asteroideae</taxon>
        <taxon>Anthemideae</taxon>
        <taxon>Anthemidinae</taxon>
        <taxon>Tanacetum</taxon>
    </lineage>
</organism>
<feature type="region of interest" description="Disordered" evidence="1">
    <location>
        <begin position="20"/>
        <end position="120"/>
    </location>
</feature>
<dbReference type="PANTHER" id="PTHR33710">
    <property type="entry name" value="BNAC02G09200D PROTEIN"/>
    <property type="match status" value="1"/>
</dbReference>
<feature type="non-terminal residue" evidence="2">
    <location>
        <position position="591"/>
    </location>
</feature>
<protein>
    <submittedName>
        <fullName evidence="2">RNA-directed DNA polymerase, eukaryota</fullName>
    </submittedName>
</protein>
<feature type="compositionally biased region" description="Polar residues" evidence="1">
    <location>
        <begin position="93"/>
        <end position="109"/>
    </location>
</feature>
<keyword evidence="2" id="KW-0695">RNA-directed DNA polymerase</keyword>
<evidence type="ECO:0000313" key="2">
    <source>
        <dbReference type="EMBL" id="GJT89969.1"/>
    </source>
</evidence>
<evidence type="ECO:0000256" key="1">
    <source>
        <dbReference type="SAM" id="MobiDB-lite"/>
    </source>
</evidence>
<reference evidence="2" key="2">
    <citation type="submission" date="2022-01" db="EMBL/GenBank/DDBJ databases">
        <authorList>
            <person name="Yamashiro T."/>
            <person name="Shiraishi A."/>
            <person name="Satake H."/>
            <person name="Nakayama K."/>
        </authorList>
    </citation>
    <scope>NUCLEOTIDE SEQUENCE</scope>
</reference>
<feature type="compositionally biased region" description="Basic and acidic residues" evidence="1">
    <location>
        <begin position="39"/>
        <end position="62"/>
    </location>
</feature>
<comment type="caution">
    <text evidence="2">The sequence shown here is derived from an EMBL/GenBank/DDBJ whole genome shotgun (WGS) entry which is preliminary data.</text>
</comment>
<dbReference type="SUPFAM" id="SSF56219">
    <property type="entry name" value="DNase I-like"/>
    <property type="match status" value="1"/>
</dbReference>
<accession>A0ABQ5HRD4</accession>
<dbReference type="Proteomes" id="UP001151760">
    <property type="component" value="Unassembled WGS sequence"/>
</dbReference>
<name>A0ABQ5HRD4_9ASTR</name>